<gene>
    <name evidence="2" type="ORF">ACFQZX_16975</name>
</gene>
<feature type="chain" id="PRO_5045968379" evidence="1">
    <location>
        <begin position="24"/>
        <end position="172"/>
    </location>
</feature>
<protein>
    <submittedName>
        <fullName evidence="2">Fumarate hydratase</fullName>
    </submittedName>
</protein>
<evidence type="ECO:0000313" key="2">
    <source>
        <dbReference type="EMBL" id="MFD0795318.1"/>
    </source>
</evidence>
<keyword evidence="1" id="KW-0732">Signal</keyword>
<dbReference type="EMBL" id="JBHTHZ010000014">
    <property type="protein sequence ID" value="MFD0795318.1"/>
    <property type="molecule type" value="Genomic_DNA"/>
</dbReference>
<proteinExistence type="predicted"/>
<name>A0ABW3AW82_9SPHI</name>
<dbReference type="Proteomes" id="UP001597010">
    <property type="component" value="Unassembled WGS sequence"/>
</dbReference>
<dbReference type="PROSITE" id="PS51257">
    <property type="entry name" value="PROKAR_LIPOPROTEIN"/>
    <property type="match status" value="1"/>
</dbReference>
<reference evidence="3" key="1">
    <citation type="journal article" date="2019" name="Int. J. Syst. Evol. Microbiol.">
        <title>The Global Catalogue of Microorganisms (GCM) 10K type strain sequencing project: providing services to taxonomists for standard genome sequencing and annotation.</title>
        <authorList>
            <consortium name="The Broad Institute Genomics Platform"/>
            <consortium name="The Broad Institute Genome Sequencing Center for Infectious Disease"/>
            <person name="Wu L."/>
            <person name="Ma J."/>
        </authorList>
    </citation>
    <scope>NUCLEOTIDE SEQUENCE [LARGE SCALE GENOMIC DNA]</scope>
    <source>
        <strain evidence="3">CCUG 61484</strain>
    </source>
</reference>
<evidence type="ECO:0000313" key="3">
    <source>
        <dbReference type="Proteomes" id="UP001597010"/>
    </source>
</evidence>
<accession>A0ABW3AW82</accession>
<comment type="caution">
    <text evidence="2">The sequence shown here is derived from an EMBL/GenBank/DDBJ whole genome shotgun (WGS) entry which is preliminary data.</text>
</comment>
<evidence type="ECO:0000256" key="1">
    <source>
        <dbReference type="SAM" id="SignalP"/>
    </source>
</evidence>
<organism evidence="2 3">
    <name type="scientific">Mucilaginibacter litoreus</name>
    <dbReference type="NCBI Taxonomy" id="1048221"/>
    <lineage>
        <taxon>Bacteria</taxon>
        <taxon>Pseudomonadati</taxon>
        <taxon>Bacteroidota</taxon>
        <taxon>Sphingobacteriia</taxon>
        <taxon>Sphingobacteriales</taxon>
        <taxon>Sphingobacteriaceae</taxon>
        <taxon>Mucilaginibacter</taxon>
    </lineage>
</organism>
<dbReference type="RefSeq" id="WP_377117601.1">
    <property type="nucleotide sequence ID" value="NZ_JBHTHZ010000014.1"/>
</dbReference>
<sequence>MPKAFQFSFIALCFLLFALSLLSACRFNPDMQTPGQTYLQGEWKQDSVTMQQQLVNYSLYNFKFNCDSFFVALKTVTKATAGVDICTKGGQWTEYAKGVYEQKHDTLHVRGIFCNPDYSYKDPGGCFRSGVYEEFFKVIQKTDSVTQLTPISGVLSFDLRLIQRSMCIPKPL</sequence>
<keyword evidence="3" id="KW-1185">Reference proteome</keyword>
<feature type="signal peptide" evidence="1">
    <location>
        <begin position="1"/>
        <end position="23"/>
    </location>
</feature>